<comment type="caution">
    <text evidence="2">The sequence shown here is derived from an EMBL/GenBank/DDBJ whole genome shotgun (WGS) entry which is preliminary data.</text>
</comment>
<evidence type="ECO:0000313" key="2">
    <source>
        <dbReference type="EMBL" id="MPY62334.1"/>
    </source>
</evidence>
<gene>
    <name evidence="2" type="ORF">FNH08_35875</name>
</gene>
<dbReference type="Proteomes" id="UP000400924">
    <property type="component" value="Unassembled WGS sequence"/>
</dbReference>
<dbReference type="AlphaFoldDB" id="A0A5N8XSK2"/>
<evidence type="ECO:0000256" key="1">
    <source>
        <dbReference type="SAM" id="MobiDB-lite"/>
    </source>
</evidence>
<dbReference type="EMBL" id="VJZC01000400">
    <property type="protein sequence ID" value="MPY62334.1"/>
    <property type="molecule type" value="Genomic_DNA"/>
</dbReference>
<protein>
    <submittedName>
        <fullName evidence="2">Uncharacterized protein</fullName>
    </submittedName>
</protein>
<accession>A0A5N8XSK2</accession>
<organism evidence="2 3">
    <name type="scientific">Streptomyces spongiae</name>
    <dbReference type="NCBI Taxonomy" id="565072"/>
    <lineage>
        <taxon>Bacteria</taxon>
        <taxon>Bacillati</taxon>
        <taxon>Actinomycetota</taxon>
        <taxon>Actinomycetes</taxon>
        <taxon>Kitasatosporales</taxon>
        <taxon>Streptomycetaceae</taxon>
        <taxon>Streptomyces</taxon>
    </lineage>
</organism>
<sequence length="196" mass="21306">MGRASTERGSSGAWRGSRWLGDPRHRATDAFLSLRNILPTRYPLDGVELADVLEAENFLGHLFDYGVILPRARSQFGSWAARSRWSRSGTGVADGSGMVGPRRLVGALGLRRPEHRPDRADALPARDVRHVGRTALHHRHGHLLGPHHSESASEGGPVRCPHRSLPALRRPPFVGSALLAADLGPAARSATHSFRP</sequence>
<evidence type="ECO:0000313" key="3">
    <source>
        <dbReference type="Proteomes" id="UP000400924"/>
    </source>
</evidence>
<keyword evidence="3" id="KW-1185">Reference proteome</keyword>
<reference evidence="2 3" key="1">
    <citation type="submission" date="2019-07" db="EMBL/GenBank/DDBJ databases">
        <title>New species of Amycolatopsis and Streptomyces.</title>
        <authorList>
            <person name="Duangmal K."/>
            <person name="Teo W.F.A."/>
            <person name="Lipun K."/>
        </authorList>
    </citation>
    <scope>NUCLEOTIDE SEQUENCE [LARGE SCALE GENOMIC DNA]</scope>
    <source>
        <strain evidence="2 3">NBRC 106415</strain>
    </source>
</reference>
<feature type="region of interest" description="Disordered" evidence="1">
    <location>
        <begin position="141"/>
        <end position="162"/>
    </location>
</feature>
<name>A0A5N8XSK2_9ACTN</name>
<proteinExistence type="predicted"/>